<evidence type="ECO:0000313" key="2">
    <source>
        <dbReference type="Proteomes" id="UP000071778"/>
    </source>
</evidence>
<dbReference type="Proteomes" id="UP000071778">
    <property type="component" value="Chromosome"/>
</dbReference>
<dbReference type="EMBL" id="CP013235">
    <property type="protein sequence ID" value="AMP12002.1"/>
    <property type="molecule type" value="Genomic_DNA"/>
</dbReference>
<proteinExistence type="predicted"/>
<organism evidence="1 2">
    <name type="scientific">Collimonas arenae</name>
    <dbReference type="NCBI Taxonomy" id="279058"/>
    <lineage>
        <taxon>Bacteria</taxon>
        <taxon>Pseudomonadati</taxon>
        <taxon>Pseudomonadota</taxon>
        <taxon>Betaproteobacteria</taxon>
        <taxon>Burkholderiales</taxon>
        <taxon>Oxalobacteraceae</taxon>
        <taxon>Collimonas</taxon>
    </lineage>
</organism>
<dbReference type="AlphaFoldDB" id="A0A127PWY9"/>
<keyword evidence="2" id="KW-1185">Reference proteome</keyword>
<name>A0A127PWY9_9BURK</name>
<reference evidence="1 2" key="1">
    <citation type="submission" date="2015-11" db="EMBL/GenBank/DDBJ databases">
        <title>Exploring the genomic traits of fungus-feeding bacterial genus Collimonas.</title>
        <authorList>
            <person name="Song C."/>
            <person name="Schmidt R."/>
            <person name="de Jager V."/>
            <person name="Krzyzanowska D."/>
            <person name="Jongedijk E."/>
            <person name="Cankar K."/>
            <person name="Beekwilder J."/>
            <person name="van Veen A."/>
            <person name="de Boer W."/>
            <person name="van Veen J.A."/>
            <person name="Garbeva P."/>
        </authorList>
    </citation>
    <scope>NUCLEOTIDE SEQUENCE [LARGE SCALE GENOMIC DNA]</scope>
    <source>
        <strain evidence="1 2">Ter282</strain>
    </source>
</reference>
<protein>
    <submittedName>
        <fullName evidence="1">Uncharacterized protein</fullName>
    </submittedName>
</protein>
<gene>
    <name evidence="1" type="ORF">CAter282_4342</name>
</gene>
<evidence type="ECO:0000313" key="1">
    <source>
        <dbReference type="EMBL" id="AMP12002.1"/>
    </source>
</evidence>
<sequence>MWFQLYKEHRHASKKNNYGRKNYVADCNFSNCICSCFVAFL</sequence>
<accession>A0A127PWY9</accession>